<keyword evidence="2" id="KW-0812">Transmembrane</keyword>
<feature type="transmembrane region" description="Helical" evidence="2">
    <location>
        <begin position="68"/>
        <end position="87"/>
    </location>
</feature>
<protein>
    <recommendedName>
        <fullName evidence="5">Anti-sigma-M factor RsmA</fullName>
    </recommendedName>
</protein>
<accession>A0A1W9YQP8</accession>
<evidence type="ECO:0008006" key="5">
    <source>
        <dbReference type="Google" id="ProtNLM"/>
    </source>
</evidence>
<evidence type="ECO:0000256" key="2">
    <source>
        <dbReference type="SAM" id="Phobius"/>
    </source>
</evidence>
<keyword evidence="2" id="KW-1133">Transmembrane helix</keyword>
<keyword evidence="4" id="KW-1185">Reference proteome</keyword>
<dbReference type="OrthoDB" id="4762032at2"/>
<dbReference type="STRING" id="564198.BST17_23665"/>
<dbReference type="EMBL" id="MVHJ01000029">
    <property type="protein sequence ID" value="ORA02408.1"/>
    <property type="molecule type" value="Genomic_DNA"/>
</dbReference>
<organism evidence="3 4">
    <name type="scientific">Mycolicibacterium bacteremicum</name>
    <name type="common">Mycobacterium bacteremicum</name>
    <dbReference type="NCBI Taxonomy" id="564198"/>
    <lineage>
        <taxon>Bacteria</taxon>
        <taxon>Bacillati</taxon>
        <taxon>Actinomycetota</taxon>
        <taxon>Actinomycetes</taxon>
        <taxon>Mycobacteriales</taxon>
        <taxon>Mycobacteriaceae</taxon>
        <taxon>Mycolicibacterium</taxon>
    </lineage>
</organism>
<comment type="caution">
    <text evidence="3">The sequence shown here is derived from an EMBL/GenBank/DDBJ whole genome shotgun (WGS) entry which is preliminary data.</text>
</comment>
<sequence length="201" mass="20058">MHSESDEASTARVRRELADLAEAPAPPPPPEVSAAVVAALRGNHRVLPPAGAPDRHASRPPAGHRPGVLIGMLAAVAAVGIGTVALTRPQQPAAPRFGDGGITAAHITVQPPAAAPPLPVPALRALLGRPPDLGGITDPGACLVSLGRPADTPILGAQPVPDGVLLVLPGPDPARLRVIVVGTGCPASSSPARADTVLPRP</sequence>
<gene>
    <name evidence="3" type="ORF">BST17_23665</name>
</gene>
<dbReference type="RefSeq" id="WP_083061340.1">
    <property type="nucleotide sequence ID" value="NZ_JACKVM010000008.1"/>
</dbReference>
<reference evidence="3 4" key="1">
    <citation type="submission" date="2017-02" db="EMBL/GenBank/DDBJ databases">
        <title>The new phylogeny of genus Mycobacterium.</title>
        <authorList>
            <person name="Tortoli E."/>
            <person name="Trovato A."/>
            <person name="Cirillo D.M."/>
        </authorList>
    </citation>
    <scope>NUCLEOTIDE SEQUENCE [LARGE SCALE GENOMIC DNA]</scope>
    <source>
        <strain evidence="3 4">DSM 45578</strain>
    </source>
</reference>
<keyword evidence="2" id="KW-0472">Membrane</keyword>
<name>A0A1W9YQP8_MYCBA</name>
<evidence type="ECO:0000313" key="3">
    <source>
        <dbReference type="EMBL" id="ORA02408.1"/>
    </source>
</evidence>
<dbReference type="Proteomes" id="UP000192366">
    <property type="component" value="Unassembled WGS sequence"/>
</dbReference>
<proteinExistence type="predicted"/>
<evidence type="ECO:0000313" key="4">
    <source>
        <dbReference type="Proteomes" id="UP000192366"/>
    </source>
</evidence>
<evidence type="ECO:0000256" key="1">
    <source>
        <dbReference type="SAM" id="MobiDB-lite"/>
    </source>
</evidence>
<feature type="region of interest" description="Disordered" evidence="1">
    <location>
        <begin position="1"/>
        <end position="32"/>
    </location>
</feature>
<dbReference type="AlphaFoldDB" id="A0A1W9YQP8"/>